<dbReference type="AlphaFoldDB" id="A0A9J6DA24"/>
<reference evidence="1" key="1">
    <citation type="journal article" date="2020" name="Cell">
        <title>Large-Scale Comparative Analyses of Tick Genomes Elucidate Their Genetic Diversity and Vector Capacities.</title>
        <authorList>
            <consortium name="Tick Genome and Microbiome Consortium (TIGMIC)"/>
            <person name="Jia N."/>
            <person name="Wang J."/>
            <person name="Shi W."/>
            <person name="Du L."/>
            <person name="Sun Y."/>
            <person name="Zhan W."/>
            <person name="Jiang J.F."/>
            <person name="Wang Q."/>
            <person name="Zhang B."/>
            <person name="Ji P."/>
            <person name="Bell-Sakyi L."/>
            <person name="Cui X.M."/>
            <person name="Yuan T.T."/>
            <person name="Jiang B.G."/>
            <person name="Yang W.F."/>
            <person name="Lam T.T."/>
            <person name="Chang Q.C."/>
            <person name="Ding S.J."/>
            <person name="Wang X.J."/>
            <person name="Zhu J.G."/>
            <person name="Ruan X.D."/>
            <person name="Zhao L."/>
            <person name="Wei J.T."/>
            <person name="Ye R.Z."/>
            <person name="Que T.C."/>
            <person name="Du C.H."/>
            <person name="Zhou Y.H."/>
            <person name="Cheng J.X."/>
            <person name="Dai P.F."/>
            <person name="Guo W.B."/>
            <person name="Han X.H."/>
            <person name="Huang E.J."/>
            <person name="Li L.F."/>
            <person name="Wei W."/>
            <person name="Gao Y.C."/>
            <person name="Liu J.Z."/>
            <person name="Shao H.Z."/>
            <person name="Wang X."/>
            <person name="Wang C.C."/>
            <person name="Yang T.C."/>
            <person name="Huo Q.B."/>
            <person name="Li W."/>
            <person name="Chen H.Y."/>
            <person name="Chen S.E."/>
            <person name="Zhou L.G."/>
            <person name="Ni X.B."/>
            <person name="Tian J.H."/>
            <person name="Sheng Y."/>
            <person name="Liu T."/>
            <person name="Pan Y.S."/>
            <person name="Xia L.Y."/>
            <person name="Li J."/>
            <person name="Zhao F."/>
            <person name="Cao W.C."/>
        </authorList>
    </citation>
    <scope>NUCLEOTIDE SEQUENCE</scope>
    <source>
        <strain evidence="1">Rmic-2018</strain>
    </source>
</reference>
<reference evidence="1" key="2">
    <citation type="submission" date="2021-09" db="EMBL/GenBank/DDBJ databases">
        <authorList>
            <person name="Jia N."/>
            <person name="Wang J."/>
            <person name="Shi W."/>
            <person name="Du L."/>
            <person name="Sun Y."/>
            <person name="Zhan W."/>
            <person name="Jiang J."/>
            <person name="Wang Q."/>
            <person name="Zhang B."/>
            <person name="Ji P."/>
            <person name="Sakyi L.B."/>
            <person name="Cui X."/>
            <person name="Yuan T."/>
            <person name="Jiang B."/>
            <person name="Yang W."/>
            <person name="Lam T.T.-Y."/>
            <person name="Chang Q."/>
            <person name="Ding S."/>
            <person name="Wang X."/>
            <person name="Zhu J."/>
            <person name="Ruan X."/>
            <person name="Zhao L."/>
            <person name="Wei J."/>
            <person name="Que T."/>
            <person name="Du C."/>
            <person name="Cheng J."/>
            <person name="Dai P."/>
            <person name="Han X."/>
            <person name="Huang E."/>
            <person name="Gao Y."/>
            <person name="Liu J."/>
            <person name="Shao H."/>
            <person name="Ye R."/>
            <person name="Li L."/>
            <person name="Wei W."/>
            <person name="Wang X."/>
            <person name="Wang C."/>
            <person name="Huo Q."/>
            <person name="Li W."/>
            <person name="Guo W."/>
            <person name="Chen H."/>
            <person name="Chen S."/>
            <person name="Zhou L."/>
            <person name="Zhou L."/>
            <person name="Ni X."/>
            <person name="Tian J."/>
            <person name="Zhou Y."/>
            <person name="Sheng Y."/>
            <person name="Liu T."/>
            <person name="Pan Y."/>
            <person name="Xia L."/>
            <person name="Li J."/>
            <person name="Zhao F."/>
            <person name="Cao W."/>
        </authorList>
    </citation>
    <scope>NUCLEOTIDE SEQUENCE</scope>
    <source>
        <strain evidence="1">Rmic-2018</strain>
        <tissue evidence="1">Larvae</tissue>
    </source>
</reference>
<keyword evidence="2" id="KW-1185">Reference proteome</keyword>
<evidence type="ECO:0000313" key="2">
    <source>
        <dbReference type="Proteomes" id="UP000821866"/>
    </source>
</evidence>
<name>A0A9J6DA24_RHIMP</name>
<gene>
    <name evidence="1" type="ORF">HPB51_016291</name>
</gene>
<organism evidence="1 2">
    <name type="scientific">Rhipicephalus microplus</name>
    <name type="common">Cattle tick</name>
    <name type="synonym">Boophilus microplus</name>
    <dbReference type="NCBI Taxonomy" id="6941"/>
    <lineage>
        <taxon>Eukaryota</taxon>
        <taxon>Metazoa</taxon>
        <taxon>Ecdysozoa</taxon>
        <taxon>Arthropoda</taxon>
        <taxon>Chelicerata</taxon>
        <taxon>Arachnida</taxon>
        <taxon>Acari</taxon>
        <taxon>Parasitiformes</taxon>
        <taxon>Ixodida</taxon>
        <taxon>Ixodoidea</taxon>
        <taxon>Ixodidae</taxon>
        <taxon>Rhipicephalinae</taxon>
        <taxon>Rhipicephalus</taxon>
        <taxon>Boophilus</taxon>
    </lineage>
</organism>
<sequence length="143" mass="16160">MVWVLSRFRAPASPSLSSVERQAVRRFRGNHELEILPADKGNAPVLLGRTNYSRKMLTLIQDTNTYVPLDCDPTPKVQKDFQRLMADVFRVVPPERKSMYFTLLCRNGSAPALYGLPQSPQARRSHAPNCGFYTLTPAQAIRI</sequence>
<accession>A0A9J6DA24</accession>
<dbReference type="EMBL" id="JABSTU010000010">
    <property type="protein sequence ID" value="KAH8019045.1"/>
    <property type="molecule type" value="Genomic_DNA"/>
</dbReference>
<comment type="caution">
    <text evidence="1">The sequence shown here is derived from an EMBL/GenBank/DDBJ whole genome shotgun (WGS) entry which is preliminary data.</text>
</comment>
<dbReference type="Proteomes" id="UP000821866">
    <property type="component" value="Chromosome 8"/>
</dbReference>
<proteinExistence type="predicted"/>
<evidence type="ECO:0000313" key="1">
    <source>
        <dbReference type="EMBL" id="KAH8019045.1"/>
    </source>
</evidence>
<protein>
    <submittedName>
        <fullName evidence="1">Uncharacterized protein</fullName>
    </submittedName>
</protein>